<dbReference type="InterPro" id="IPR050541">
    <property type="entry name" value="LRR_TM_domain-containing"/>
</dbReference>
<dbReference type="InterPro" id="IPR000742">
    <property type="entry name" value="EGF"/>
</dbReference>
<dbReference type="FunFam" id="2.10.25.10:FF:000118">
    <property type="entry name" value="protein delta homolog 2"/>
    <property type="match status" value="1"/>
</dbReference>
<dbReference type="Pfam" id="PF02210">
    <property type="entry name" value="Laminin_G_2"/>
    <property type="match status" value="1"/>
</dbReference>
<feature type="disulfide bond" evidence="11">
    <location>
        <begin position="1247"/>
        <end position="1256"/>
    </location>
</feature>
<dbReference type="PROSITE" id="PS51450">
    <property type="entry name" value="LRR"/>
    <property type="match status" value="4"/>
</dbReference>
<dbReference type="Pfam" id="PF13855">
    <property type="entry name" value="LRR_8"/>
    <property type="match status" value="5"/>
</dbReference>
<dbReference type="GO" id="GO:0016715">
    <property type="term" value="F:oxidoreductase activity, acting on paired donors, with incorporation or reduction of molecular oxygen, reduced ascorbate as one donor, and incorporation of one atom of oxygen"/>
    <property type="evidence" value="ECO:0007669"/>
    <property type="project" value="InterPro"/>
</dbReference>
<evidence type="ECO:0000259" key="13">
    <source>
        <dbReference type="PROSITE" id="PS01225"/>
    </source>
</evidence>
<evidence type="ECO:0000313" key="16">
    <source>
        <dbReference type="EMBL" id="CAD7246247.1"/>
    </source>
</evidence>
<keyword evidence="4 11" id="KW-0245">EGF-like domain</keyword>
<dbReference type="FunFam" id="3.80.10.10:FF:000002">
    <property type="entry name" value="Slit guidance ligand 2"/>
    <property type="match status" value="2"/>
</dbReference>
<keyword evidence="9 11" id="KW-1015">Disulfide bond</keyword>
<evidence type="ECO:0000256" key="6">
    <source>
        <dbReference type="ARBA" id="ARBA00022729"/>
    </source>
</evidence>
<dbReference type="InterPro" id="IPR000372">
    <property type="entry name" value="LRRNT"/>
</dbReference>
<name>A0A7R8XEF7_9CRUS</name>
<dbReference type="InterPro" id="IPR013032">
    <property type="entry name" value="EGF-like_CS"/>
</dbReference>
<evidence type="ECO:0000256" key="7">
    <source>
        <dbReference type="ARBA" id="ARBA00022737"/>
    </source>
</evidence>
<feature type="compositionally biased region" description="Acidic residues" evidence="12">
    <location>
        <begin position="1707"/>
        <end position="1726"/>
    </location>
</feature>
<dbReference type="PROSITE" id="PS00010">
    <property type="entry name" value="ASX_HYDROXYL"/>
    <property type="match status" value="2"/>
</dbReference>
<dbReference type="InterPro" id="IPR032675">
    <property type="entry name" value="LRR_dom_sf"/>
</dbReference>
<dbReference type="Gene3D" id="2.60.120.230">
    <property type="match status" value="2"/>
</dbReference>
<dbReference type="Gene3D" id="2.10.25.10">
    <property type="entry name" value="Laminin"/>
    <property type="match status" value="6"/>
</dbReference>
<dbReference type="InterPro" id="IPR001791">
    <property type="entry name" value="Laminin_G"/>
</dbReference>
<keyword evidence="2" id="KW-0217">Developmental protein</keyword>
<dbReference type="SMART" id="SM00041">
    <property type="entry name" value="CT"/>
    <property type="match status" value="1"/>
</dbReference>
<dbReference type="Gene3D" id="3.80.10.10">
    <property type="entry name" value="Ribonuclease Inhibitor"/>
    <property type="match status" value="5"/>
</dbReference>
<feature type="disulfide bond" evidence="11">
    <location>
        <begin position="1286"/>
        <end position="1295"/>
    </location>
</feature>
<keyword evidence="8" id="KW-0524">Neurogenesis</keyword>
<dbReference type="FunFam" id="2.10.25.10:FF:000472">
    <property type="entry name" value="Uncharacterized protein, isoform A"/>
    <property type="match status" value="1"/>
</dbReference>
<protein>
    <submittedName>
        <fullName evidence="16">Uncharacterized protein</fullName>
    </submittedName>
</protein>
<evidence type="ECO:0000256" key="8">
    <source>
        <dbReference type="ARBA" id="ARBA00022902"/>
    </source>
</evidence>
<dbReference type="SMART" id="SM00368">
    <property type="entry name" value="LRR_RI"/>
    <property type="match status" value="3"/>
</dbReference>
<dbReference type="Proteomes" id="UP000677054">
    <property type="component" value="Unassembled WGS sequence"/>
</dbReference>
<feature type="disulfide bond" evidence="11">
    <location>
        <begin position="1761"/>
        <end position="1770"/>
    </location>
</feature>
<dbReference type="SUPFAM" id="SSF57196">
    <property type="entry name" value="EGF/Laminin"/>
    <property type="match status" value="3"/>
</dbReference>
<keyword evidence="6" id="KW-0732">Signal</keyword>
<comment type="subcellular location">
    <subcellularLocation>
        <location evidence="1">Secreted</location>
    </subcellularLocation>
</comment>
<dbReference type="FunFam" id="2.10.25.10:FF:000063">
    <property type="entry name" value="Slit guidance ligand 2"/>
    <property type="match status" value="1"/>
</dbReference>
<dbReference type="GO" id="GO:0007399">
    <property type="term" value="P:nervous system development"/>
    <property type="evidence" value="ECO:0007669"/>
    <property type="project" value="UniProtKB-KW"/>
</dbReference>
<dbReference type="InterPro" id="IPR013320">
    <property type="entry name" value="ConA-like_dom_sf"/>
</dbReference>
<feature type="domain" description="EGF-like" evidence="15">
    <location>
        <begin position="1222"/>
        <end position="1257"/>
    </location>
</feature>
<comment type="caution">
    <text evidence="11">Lacks conserved residue(s) required for the propagation of feature annotation.</text>
</comment>
<keyword evidence="10" id="KW-0325">Glycoprotein</keyword>
<dbReference type="SMART" id="SM00365">
    <property type="entry name" value="LRR_SD22"/>
    <property type="match status" value="6"/>
</dbReference>
<sequence>MTLLPFTPSTSTIIPICTVGVIRTDLPQSNSGFELASMFAGIGTGYEMEVYLTQARDAARKLISRSKREPGIMYLVPEHLDLPESLNPGDELEIVCHYNTSATSSPLRIGPRTEDEMCNLLIYYWSESNFGLPPVTWEETMSLSISTIKKNRASKEDYACSNEDKEQESTHTWCCSLTLRLRNRPRAIIACGYGGSSSLHAHETEEGGFIHTLRVQRLQGTWGYQMKVYRRTLDSKRILLASAEKRPGKMYLVPLYQDFSPINPGDALEVECRYKREPVSDEATMRIGASWRDEMCDFLIYYWSRTLEKQPPPICQAPVEDIELPFTIPFNWIQGAPSLGGAFPRCTNPDRVVHRHAQEKRRAAFSVEKFRDSQSRIEDMLAESRTRCVMQPLVLLLAPYIVLYWPVTSGHKGCPTECLCSKGLVDCSYRRLDHVPSLWPPDTLKINLQGNNLTEIRSGDFADLSKVMALTLTDNRISRIEKGAFRDLSSLQRLDLSHNEITVLDKRTFRGAEQLKHLHLAHNKLQCILRDSFKHHRDLELISLQANNLTWIHPEVFSPLPNLRLVRLEWNPWDCSGCQAVVLSKALNGMKARLGDGYSQPRCAIPADKRGQLVTSLVIDGLRCSGEVEAHWGCESLDEMAAAADAPSFGCPSKCRCNGDGVVDCRAQDLTDIPKNIPLDSVEIRLEQNLLTEIPSRAFTPFKKLKRIDLSHNQISTVASDGFAGLQDLTSLVLYGNKISSLPEGLFHGLHSLELLLLNANQLKCIPGGSFKDLRKLFLLSLYDNALETLPVGLLDPLVSIQTLHLAKNEWVCDCHLRSTAEFLTRHQGIETSGAKCAAPSSMQKKKLSSLFPAKLTCNLGDPVPQGCAKDSGCPSSCSCQGSTVDCSNRHLKSPPSNLPPQTTKLILSRNQLETMEPGVFETLTQLRSLSLNDNKLTCLPQGAFKGLDKLQEVSLAGNQLECDCDLGWLSEWLQQRGIIESGARCYVPSMLAGKPIDQLPRDLFKCSNPGKSACKKLAADAMPSVVCPPQCKCEDKKVRCSHAKLDQIPYPIHADTEELYLDANEIKEVNPMKLKHLKNLQRLDLSNNRVSYLDADAFQGLHSLHTLILSYNKIECLHKAAFSGLGGLRILSLHGNEISKVPAGAFDDLHSISHLALGSNPLFCDCHLQWLSEWVKRDYVEPGIAKCHDPAPMRDQLILTAPSASFTCKEPAPPHVLAKCDACFNFPCRNGGTCESQPMKNFTCLCGPGYYGSQCEHAIDACFGEPCANGGTCEVIEEGRFSCHCGVGFTGLRCEENVDDCDGHKCRNNATCIDLIDDYRCNCLPGFAGEFCEKKIAACTKEWNPCANGGRCINTGSDYSCECPTGYHGRHCTSTETDCVKKGCHNGGTCTNRSVGASSVYHCICPVGFSGDLCEIRPQVELYAATSPCPYDCIHGRCYQPSSADYICKCEPGYSGKGSPQTGMPCSWIRNIQEDPRVSILSITGKRCETLTSVTLLEANSYVALSPLRTTNPNANITLVFASRNKEGVLIYTGQTQHLAVELFLGRLRVSYNVGNHPVSIMYSFEEVCDGKPHRVEFISAQRNLSMVVDGGKMQTIVNAGPKESLEVSTPLFIGGIPPETANRAVRHHHLRNSTSLRGCIQGLFLNGAAVDMETALRQHLLAPGCQISAGAGRLVPYTYQPSSAVSVNDLGKEEWPKAEGKNEVEEREEDEDLDDDVDEEEDTGGLEGQENMTKKNPCENHKCHMGKCKPRGDTYRCRCRGGWSGKLCDQAPTCRKEKYRDYYKENGCRSRRPVTNARCRGKCGRRCCQVRKSKRRRIRLICNDEWAGEAPQVKDEKKKEIIASLKKNGVQWEPEKWPPVPLDTQSSGVGLLESLSLTLTGSLLHLPLLRKLLEHEDPQDTPSLIQKAAEILRRPIVLIGEKLSGTFFPRGTGGNEDLQGMLLFAHEDAQHISILPVVPQRSTVISKVFQVNRKIERMGSEAAPQ</sequence>
<dbReference type="CDD" id="cd00054">
    <property type="entry name" value="EGF_CA"/>
    <property type="match status" value="6"/>
</dbReference>
<dbReference type="GO" id="GO:0048513">
    <property type="term" value="P:animal organ development"/>
    <property type="evidence" value="ECO:0007669"/>
    <property type="project" value="UniProtKB-ARBA"/>
</dbReference>
<evidence type="ECO:0000256" key="11">
    <source>
        <dbReference type="PROSITE-ProRule" id="PRU00076"/>
    </source>
</evidence>
<dbReference type="PROSITE" id="PS01186">
    <property type="entry name" value="EGF_2"/>
    <property type="match status" value="6"/>
</dbReference>
<gene>
    <name evidence="16" type="ORF">DSTB1V02_LOCUS6101</name>
</gene>
<dbReference type="Gene3D" id="2.60.120.200">
    <property type="match status" value="1"/>
</dbReference>
<dbReference type="InterPro" id="IPR001611">
    <property type="entry name" value="Leu-rich_rpt"/>
</dbReference>
<keyword evidence="7" id="KW-0677">Repeat</keyword>
<feature type="domain" description="EGF-like" evidence="15">
    <location>
        <begin position="1736"/>
        <end position="1771"/>
    </location>
</feature>
<dbReference type="SUPFAM" id="SSF49742">
    <property type="entry name" value="PHM/PNGase F"/>
    <property type="match status" value="2"/>
</dbReference>
<dbReference type="SMART" id="SM00369">
    <property type="entry name" value="LRR_TYP"/>
    <property type="match status" value="14"/>
</dbReference>
<evidence type="ECO:0000256" key="3">
    <source>
        <dbReference type="ARBA" id="ARBA00022525"/>
    </source>
</evidence>
<evidence type="ECO:0000313" key="17">
    <source>
        <dbReference type="Proteomes" id="UP000677054"/>
    </source>
</evidence>
<feature type="domain" description="EGF-like" evidence="15">
    <location>
        <begin position="1376"/>
        <end position="1416"/>
    </location>
</feature>
<dbReference type="SMART" id="SM00282">
    <property type="entry name" value="LamG"/>
    <property type="match status" value="1"/>
</dbReference>
<dbReference type="InterPro" id="IPR024548">
    <property type="entry name" value="Cu2_monoox_C"/>
</dbReference>
<organism evidence="16">
    <name type="scientific">Darwinula stevensoni</name>
    <dbReference type="NCBI Taxonomy" id="69355"/>
    <lineage>
        <taxon>Eukaryota</taxon>
        <taxon>Metazoa</taxon>
        <taxon>Ecdysozoa</taxon>
        <taxon>Arthropoda</taxon>
        <taxon>Crustacea</taxon>
        <taxon>Oligostraca</taxon>
        <taxon>Ostracoda</taxon>
        <taxon>Podocopa</taxon>
        <taxon>Podocopida</taxon>
        <taxon>Darwinulocopina</taxon>
        <taxon>Darwinuloidea</taxon>
        <taxon>Darwinulidae</taxon>
        <taxon>Darwinula</taxon>
    </lineage>
</organism>
<evidence type="ECO:0000256" key="4">
    <source>
        <dbReference type="ARBA" id="ARBA00022536"/>
    </source>
</evidence>
<dbReference type="GO" id="GO:0005886">
    <property type="term" value="C:plasma membrane"/>
    <property type="evidence" value="ECO:0007669"/>
    <property type="project" value="TreeGrafter"/>
</dbReference>
<accession>A0A7R8XEF7</accession>
<dbReference type="InterPro" id="IPR006207">
    <property type="entry name" value="Cys_knot_C"/>
</dbReference>
<evidence type="ECO:0000256" key="5">
    <source>
        <dbReference type="ARBA" id="ARBA00022614"/>
    </source>
</evidence>
<evidence type="ECO:0000256" key="2">
    <source>
        <dbReference type="ARBA" id="ARBA00022473"/>
    </source>
</evidence>
<feature type="domain" description="EGF-like" evidence="15">
    <location>
        <begin position="1298"/>
        <end position="1334"/>
    </location>
</feature>
<keyword evidence="17" id="KW-1185">Reference proteome</keyword>
<feature type="disulfide bond" evidence="11">
    <location>
        <begin position="1406"/>
        <end position="1415"/>
    </location>
</feature>
<dbReference type="InterPro" id="IPR000152">
    <property type="entry name" value="EGF-type_Asp/Asn_hydroxyl_site"/>
</dbReference>
<dbReference type="SUPFAM" id="SSF57184">
    <property type="entry name" value="Growth factor receptor domain"/>
    <property type="match status" value="1"/>
</dbReference>
<dbReference type="CDD" id="cd00110">
    <property type="entry name" value="LamG"/>
    <property type="match status" value="1"/>
</dbReference>
<dbReference type="SMART" id="SM00013">
    <property type="entry name" value="LRRNT"/>
    <property type="match status" value="4"/>
</dbReference>
<dbReference type="PROSITE" id="PS01187">
    <property type="entry name" value="EGF_CA"/>
    <property type="match status" value="1"/>
</dbReference>
<evidence type="ECO:0000256" key="1">
    <source>
        <dbReference type="ARBA" id="ARBA00004613"/>
    </source>
</evidence>
<dbReference type="GO" id="GO:0005509">
    <property type="term" value="F:calcium ion binding"/>
    <property type="evidence" value="ECO:0007669"/>
    <property type="project" value="InterPro"/>
</dbReference>
<dbReference type="InterPro" id="IPR003591">
    <property type="entry name" value="Leu-rich_rpt_typical-subtyp"/>
</dbReference>
<dbReference type="EMBL" id="LR900596">
    <property type="protein sequence ID" value="CAD7246247.1"/>
    <property type="molecule type" value="Genomic_DNA"/>
</dbReference>
<keyword evidence="5" id="KW-0433">Leucine-rich repeat</keyword>
<dbReference type="InterPro" id="IPR001881">
    <property type="entry name" value="EGF-like_Ca-bd_dom"/>
</dbReference>
<dbReference type="SUPFAM" id="SSF49899">
    <property type="entry name" value="Concanavalin A-like lectins/glucanases"/>
    <property type="match status" value="1"/>
</dbReference>
<dbReference type="PROSITE" id="PS00022">
    <property type="entry name" value="EGF_1"/>
    <property type="match status" value="6"/>
</dbReference>
<dbReference type="InterPro" id="IPR009030">
    <property type="entry name" value="Growth_fac_rcpt_cys_sf"/>
</dbReference>
<dbReference type="SMART" id="SM00181">
    <property type="entry name" value="EGF"/>
    <property type="match status" value="7"/>
</dbReference>
<proteinExistence type="predicted"/>
<evidence type="ECO:0000256" key="12">
    <source>
        <dbReference type="SAM" id="MobiDB-lite"/>
    </source>
</evidence>
<dbReference type="SMART" id="SM00082">
    <property type="entry name" value="LRRCT"/>
    <property type="match status" value="4"/>
</dbReference>
<dbReference type="OrthoDB" id="283575at2759"/>
<dbReference type="Pfam" id="PF03712">
    <property type="entry name" value="Cu2_monoox_C"/>
    <property type="match status" value="2"/>
</dbReference>
<dbReference type="PROSITE" id="PS50026">
    <property type="entry name" value="EGF_3"/>
    <property type="match status" value="6"/>
</dbReference>
<keyword evidence="3" id="KW-0964">Secreted</keyword>
<dbReference type="Pfam" id="PF12661">
    <property type="entry name" value="hEGF"/>
    <property type="match status" value="1"/>
</dbReference>
<dbReference type="SMART" id="SM00179">
    <property type="entry name" value="EGF_CA"/>
    <property type="match status" value="6"/>
</dbReference>
<feature type="domain" description="EGF-like" evidence="15">
    <location>
        <begin position="1336"/>
        <end position="1374"/>
    </location>
</feature>
<dbReference type="GO" id="GO:0005576">
    <property type="term" value="C:extracellular region"/>
    <property type="evidence" value="ECO:0007669"/>
    <property type="project" value="UniProtKB-SubCell"/>
</dbReference>
<evidence type="ECO:0000259" key="15">
    <source>
        <dbReference type="PROSITE" id="PS50026"/>
    </source>
</evidence>
<dbReference type="PANTHER" id="PTHR24369:SF196">
    <property type="entry name" value="RETICULON 4 RECEPTOR LIKE 1"/>
    <property type="match status" value="1"/>
</dbReference>
<evidence type="ECO:0000259" key="14">
    <source>
        <dbReference type="PROSITE" id="PS50025"/>
    </source>
</evidence>
<feature type="domain" description="CTCK" evidence="13">
    <location>
        <begin position="1776"/>
        <end position="1826"/>
    </location>
</feature>
<dbReference type="PANTHER" id="PTHR24369">
    <property type="entry name" value="ANTIGEN BSP, PUTATIVE-RELATED"/>
    <property type="match status" value="1"/>
</dbReference>
<dbReference type="InterPro" id="IPR018097">
    <property type="entry name" value="EGF_Ca-bd_CS"/>
</dbReference>
<feature type="region of interest" description="Disordered" evidence="12">
    <location>
        <begin position="1692"/>
        <end position="1735"/>
    </location>
</feature>
<dbReference type="Pfam" id="PF00008">
    <property type="entry name" value="EGF"/>
    <property type="match status" value="3"/>
</dbReference>
<feature type="disulfide bond" evidence="11">
    <location>
        <begin position="1740"/>
        <end position="1750"/>
    </location>
</feature>
<dbReference type="InterPro" id="IPR014784">
    <property type="entry name" value="Cu2_ascorb_mOase-like_C"/>
</dbReference>
<dbReference type="PROSITE" id="PS01225">
    <property type="entry name" value="CTCK_2"/>
    <property type="match status" value="1"/>
</dbReference>
<feature type="compositionally biased region" description="Basic and acidic residues" evidence="12">
    <location>
        <begin position="1692"/>
        <end position="1706"/>
    </location>
</feature>
<dbReference type="EMBL" id="CAJPEV010001079">
    <property type="protein sequence ID" value="CAG0890581.1"/>
    <property type="molecule type" value="Genomic_DNA"/>
</dbReference>
<dbReference type="InterPro" id="IPR000483">
    <property type="entry name" value="Cys-rich_flank_reg_C"/>
</dbReference>
<dbReference type="PROSITE" id="PS50025">
    <property type="entry name" value="LAM_G_DOMAIN"/>
    <property type="match status" value="1"/>
</dbReference>
<dbReference type="FunFam" id="3.80.10.10:FF:000004">
    <property type="entry name" value="Slit guidance ligand 2"/>
    <property type="match status" value="1"/>
</dbReference>
<feature type="disulfide bond" evidence="11">
    <location>
        <begin position="1364"/>
        <end position="1373"/>
    </location>
</feature>
<evidence type="ECO:0000256" key="10">
    <source>
        <dbReference type="ARBA" id="ARBA00023180"/>
    </source>
</evidence>
<evidence type="ECO:0000256" key="9">
    <source>
        <dbReference type="ARBA" id="ARBA00023157"/>
    </source>
</evidence>
<dbReference type="SUPFAM" id="SSF52058">
    <property type="entry name" value="L domain-like"/>
    <property type="match status" value="2"/>
</dbReference>
<feature type="disulfide bond" evidence="11">
    <location>
        <begin position="1324"/>
        <end position="1333"/>
    </location>
</feature>
<feature type="domain" description="Laminin G" evidence="14">
    <location>
        <begin position="1493"/>
        <end position="1667"/>
    </location>
</feature>
<reference evidence="16" key="1">
    <citation type="submission" date="2020-11" db="EMBL/GenBank/DDBJ databases">
        <authorList>
            <person name="Tran Van P."/>
        </authorList>
    </citation>
    <scope>NUCLEOTIDE SEQUENCE</scope>
</reference>
<dbReference type="InterPro" id="IPR008977">
    <property type="entry name" value="PHM/PNGase_F_dom_sf"/>
</dbReference>
<feature type="domain" description="EGF-like" evidence="15">
    <location>
        <begin position="1259"/>
        <end position="1296"/>
    </location>
</feature>